<comment type="catalytic activity">
    <reaction evidence="1 5 6">
        <text>[protein]-peptidylproline (omega=180) = [protein]-peptidylproline (omega=0)</text>
        <dbReference type="Rhea" id="RHEA:16237"/>
        <dbReference type="Rhea" id="RHEA-COMP:10747"/>
        <dbReference type="Rhea" id="RHEA-COMP:10748"/>
        <dbReference type="ChEBI" id="CHEBI:83833"/>
        <dbReference type="ChEBI" id="CHEBI:83834"/>
        <dbReference type="EC" id="5.2.1.8"/>
    </reaction>
</comment>
<dbReference type="InterPro" id="IPR046357">
    <property type="entry name" value="PPIase_dom_sf"/>
</dbReference>
<dbReference type="AlphaFoldDB" id="A0A1F8GNC4"/>
<evidence type="ECO:0000256" key="6">
    <source>
        <dbReference type="RuleBase" id="RU003915"/>
    </source>
</evidence>
<keyword evidence="3 5" id="KW-0697">Rotamase</keyword>
<evidence type="ECO:0000256" key="1">
    <source>
        <dbReference type="ARBA" id="ARBA00000971"/>
    </source>
</evidence>
<dbReference type="EMBL" id="MGKL01000009">
    <property type="protein sequence ID" value="OGN26146.1"/>
    <property type="molecule type" value="Genomic_DNA"/>
</dbReference>
<evidence type="ECO:0000256" key="3">
    <source>
        <dbReference type="ARBA" id="ARBA00023110"/>
    </source>
</evidence>
<evidence type="ECO:0000256" key="2">
    <source>
        <dbReference type="ARBA" id="ARBA00006577"/>
    </source>
</evidence>
<keyword evidence="4 5" id="KW-0413">Isomerase</keyword>
<evidence type="ECO:0000259" key="7">
    <source>
        <dbReference type="PROSITE" id="PS50059"/>
    </source>
</evidence>
<comment type="similarity">
    <text evidence="2 6">Belongs to the FKBP-type PPIase family.</text>
</comment>
<dbReference type="FunFam" id="3.10.50.40:FF:000006">
    <property type="entry name" value="Peptidyl-prolyl cis-trans isomerase"/>
    <property type="match status" value="1"/>
</dbReference>
<dbReference type="Proteomes" id="UP000178256">
    <property type="component" value="Unassembled WGS sequence"/>
</dbReference>
<dbReference type="PANTHER" id="PTHR43811:SF19">
    <property type="entry name" value="39 KDA FK506-BINDING NUCLEAR PROTEIN"/>
    <property type="match status" value="1"/>
</dbReference>
<evidence type="ECO:0000256" key="5">
    <source>
        <dbReference type="PROSITE-ProRule" id="PRU00277"/>
    </source>
</evidence>
<accession>A0A1F8GNC4</accession>
<comment type="caution">
    <text evidence="8">The sequence shown here is derived from an EMBL/GenBank/DDBJ whole genome shotgun (WGS) entry which is preliminary data.</text>
</comment>
<protein>
    <recommendedName>
        <fullName evidence="6">Peptidyl-prolyl cis-trans isomerase</fullName>
        <ecNumber evidence="6">5.2.1.8</ecNumber>
    </recommendedName>
</protein>
<dbReference type="SUPFAM" id="SSF54534">
    <property type="entry name" value="FKBP-like"/>
    <property type="match status" value="1"/>
</dbReference>
<name>A0A1F8GNC4_9BACT</name>
<proteinExistence type="inferred from homology"/>
<gene>
    <name evidence="8" type="ORF">A2925_05040</name>
</gene>
<feature type="domain" description="PPIase FKBP-type" evidence="7">
    <location>
        <begin position="32"/>
        <end position="119"/>
    </location>
</feature>
<dbReference type="PANTHER" id="PTHR43811">
    <property type="entry name" value="FKBP-TYPE PEPTIDYL-PROLYL CIS-TRANS ISOMERASE FKPA"/>
    <property type="match status" value="1"/>
</dbReference>
<dbReference type="InterPro" id="IPR001179">
    <property type="entry name" value="PPIase_FKBP_dom"/>
</dbReference>
<reference evidence="8 9" key="1">
    <citation type="journal article" date="2016" name="Nat. Commun.">
        <title>Thousands of microbial genomes shed light on interconnected biogeochemical processes in an aquifer system.</title>
        <authorList>
            <person name="Anantharaman K."/>
            <person name="Brown C.T."/>
            <person name="Hug L.A."/>
            <person name="Sharon I."/>
            <person name="Castelle C.J."/>
            <person name="Probst A.J."/>
            <person name="Thomas B.C."/>
            <person name="Singh A."/>
            <person name="Wilkins M.J."/>
            <person name="Karaoz U."/>
            <person name="Brodie E.L."/>
            <person name="Williams K.H."/>
            <person name="Hubbard S.S."/>
            <person name="Banfield J.F."/>
        </authorList>
    </citation>
    <scope>NUCLEOTIDE SEQUENCE [LARGE SCALE GENOMIC DNA]</scope>
</reference>
<sequence length="125" mass="13341">MPTATEFPWVELEGGLKYRDVVVGSGEKAVSGYAIAANYEGTLEDGTKFDSSYDRGQPFAFILGGGMVIKGWDVGIVGMKVGGKRKLIIPPAMAYGNKVRGPIPANSTLYFDVELVAVQGPQPKE</sequence>
<dbReference type="EC" id="5.2.1.8" evidence="6"/>
<organism evidence="8 9">
    <name type="scientific">Candidatus Yanofskybacteria bacterium RIFCSPLOWO2_01_FULL_44_22</name>
    <dbReference type="NCBI Taxonomy" id="1802697"/>
    <lineage>
        <taxon>Bacteria</taxon>
        <taxon>Candidatus Yanofskyibacteriota</taxon>
    </lineage>
</organism>
<evidence type="ECO:0000256" key="4">
    <source>
        <dbReference type="ARBA" id="ARBA00023235"/>
    </source>
</evidence>
<evidence type="ECO:0000313" key="8">
    <source>
        <dbReference type="EMBL" id="OGN26146.1"/>
    </source>
</evidence>
<evidence type="ECO:0000313" key="9">
    <source>
        <dbReference type="Proteomes" id="UP000178256"/>
    </source>
</evidence>
<dbReference type="Gene3D" id="3.10.50.40">
    <property type="match status" value="1"/>
</dbReference>
<dbReference type="GO" id="GO:0003755">
    <property type="term" value="F:peptidyl-prolyl cis-trans isomerase activity"/>
    <property type="evidence" value="ECO:0007669"/>
    <property type="project" value="UniProtKB-UniRule"/>
</dbReference>
<dbReference type="STRING" id="1802697.A2925_05040"/>
<dbReference type="Pfam" id="PF00254">
    <property type="entry name" value="FKBP_C"/>
    <property type="match status" value="1"/>
</dbReference>
<dbReference type="PROSITE" id="PS50059">
    <property type="entry name" value="FKBP_PPIASE"/>
    <property type="match status" value="1"/>
</dbReference>